<dbReference type="SUPFAM" id="SSF51261">
    <property type="entry name" value="Duplicated hybrid motif"/>
    <property type="match status" value="1"/>
</dbReference>
<evidence type="ECO:0000313" key="2">
    <source>
        <dbReference type="EMBL" id="SMG12048.1"/>
    </source>
</evidence>
<sequence length="237" mass="27109">MRVIAHGSFVLSEFLMNIDSKYIFPIMGKWLNEKNSLLLDFSNQNAELRVLDLQSTSSFNDYVFDFLKQKGKQYGHGGYLENRMIYQRSTHFQQGESRCMHLGVDVWCEAFHSLYAPLDAKVHSFANNNNFGDYGPTIILEHEFEDKVFYTLYGHLSLASLENLKIGDNLKKGQKFSELGPFPENGDWPPHVHFQVISDMLSKSGDFPGVCAPSELEHFIKLCPDPNRFLLETGKAN</sequence>
<dbReference type="Proteomes" id="UP000193804">
    <property type="component" value="Unassembled WGS sequence"/>
</dbReference>
<dbReference type="InterPro" id="IPR011055">
    <property type="entry name" value="Dup_hybrid_motif"/>
</dbReference>
<evidence type="ECO:0000313" key="3">
    <source>
        <dbReference type="Proteomes" id="UP000193804"/>
    </source>
</evidence>
<dbReference type="AlphaFoldDB" id="A0A1X7ICS0"/>
<accession>A0A1X7ICS0</accession>
<proteinExistence type="predicted"/>
<dbReference type="STRING" id="1028.SAMN05661096_00464"/>
<name>A0A1X7ICS0_9BACT</name>
<reference evidence="3" key="1">
    <citation type="submission" date="2017-04" db="EMBL/GenBank/DDBJ databases">
        <authorList>
            <person name="Varghese N."/>
            <person name="Submissions S."/>
        </authorList>
    </citation>
    <scope>NUCLEOTIDE SEQUENCE [LARGE SCALE GENOMIC DNA]</scope>
    <source>
        <strain evidence="3">DSM 4125</strain>
    </source>
</reference>
<dbReference type="RefSeq" id="WP_317043229.1">
    <property type="nucleotide sequence ID" value="NZ_FXAW01000001.1"/>
</dbReference>
<dbReference type="CDD" id="cd12797">
    <property type="entry name" value="M23_peptidase"/>
    <property type="match status" value="1"/>
</dbReference>
<dbReference type="Gene3D" id="2.70.70.10">
    <property type="entry name" value="Glucose Permease (Domain IIA)"/>
    <property type="match status" value="1"/>
</dbReference>
<feature type="domain" description="M23ase beta-sheet core" evidence="1">
    <location>
        <begin position="100"/>
        <end position="197"/>
    </location>
</feature>
<protein>
    <submittedName>
        <fullName evidence="2">Peptidase family M23</fullName>
    </submittedName>
</protein>
<organism evidence="2 3">
    <name type="scientific">Marivirga sericea</name>
    <dbReference type="NCBI Taxonomy" id="1028"/>
    <lineage>
        <taxon>Bacteria</taxon>
        <taxon>Pseudomonadati</taxon>
        <taxon>Bacteroidota</taxon>
        <taxon>Cytophagia</taxon>
        <taxon>Cytophagales</taxon>
        <taxon>Marivirgaceae</taxon>
        <taxon>Marivirga</taxon>
    </lineage>
</organism>
<dbReference type="InterPro" id="IPR016047">
    <property type="entry name" value="M23ase_b-sheet_dom"/>
</dbReference>
<dbReference type="Pfam" id="PF01551">
    <property type="entry name" value="Peptidase_M23"/>
    <property type="match status" value="1"/>
</dbReference>
<dbReference type="EMBL" id="FXAW01000001">
    <property type="protein sequence ID" value="SMG12048.1"/>
    <property type="molecule type" value="Genomic_DNA"/>
</dbReference>
<gene>
    <name evidence="2" type="ORF">SAMN05661096_00464</name>
</gene>
<keyword evidence="3" id="KW-1185">Reference proteome</keyword>
<evidence type="ECO:0000259" key="1">
    <source>
        <dbReference type="Pfam" id="PF01551"/>
    </source>
</evidence>